<protein>
    <recommendedName>
        <fullName evidence="5">Secreted protein</fullName>
    </recommendedName>
</protein>
<keyword evidence="2" id="KW-0472">Membrane</keyword>
<dbReference type="Proteomes" id="UP001500192">
    <property type="component" value="Unassembled WGS sequence"/>
</dbReference>
<name>A0ABP9R0V7_9PSEU</name>
<organism evidence="3 4">
    <name type="scientific">Amycolatopsis dongchuanensis</name>
    <dbReference type="NCBI Taxonomy" id="1070866"/>
    <lineage>
        <taxon>Bacteria</taxon>
        <taxon>Bacillati</taxon>
        <taxon>Actinomycetota</taxon>
        <taxon>Actinomycetes</taxon>
        <taxon>Pseudonocardiales</taxon>
        <taxon>Pseudonocardiaceae</taxon>
        <taxon>Amycolatopsis</taxon>
    </lineage>
</organism>
<evidence type="ECO:0008006" key="5">
    <source>
        <dbReference type="Google" id="ProtNLM"/>
    </source>
</evidence>
<reference evidence="4" key="1">
    <citation type="journal article" date="2019" name="Int. J. Syst. Evol. Microbiol.">
        <title>The Global Catalogue of Microorganisms (GCM) 10K type strain sequencing project: providing services to taxonomists for standard genome sequencing and annotation.</title>
        <authorList>
            <consortium name="The Broad Institute Genomics Platform"/>
            <consortium name="The Broad Institute Genome Sequencing Center for Infectious Disease"/>
            <person name="Wu L."/>
            <person name="Ma J."/>
        </authorList>
    </citation>
    <scope>NUCLEOTIDE SEQUENCE [LARGE SCALE GENOMIC DNA]</scope>
    <source>
        <strain evidence="4">JCM 18054</strain>
    </source>
</reference>
<dbReference type="EMBL" id="BAABIB010000089">
    <property type="protein sequence ID" value="GAA5170092.1"/>
    <property type="molecule type" value="Genomic_DNA"/>
</dbReference>
<accession>A0ABP9R0V7</accession>
<gene>
    <name evidence="3" type="ORF">GCM10023214_48220</name>
</gene>
<proteinExistence type="predicted"/>
<evidence type="ECO:0000256" key="1">
    <source>
        <dbReference type="SAM" id="MobiDB-lite"/>
    </source>
</evidence>
<comment type="caution">
    <text evidence="3">The sequence shown here is derived from an EMBL/GenBank/DDBJ whole genome shotgun (WGS) entry which is preliminary data.</text>
</comment>
<dbReference type="RefSeq" id="WP_346055009.1">
    <property type="nucleotide sequence ID" value="NZ_BAABIB010000089.1"/>
</dbReference>
<evidence type="ECO:0000313" key="3">
    <source>
        <dbReference type="EMBL" id="GAA5170092.1"/>
    </source>
</evidence>
<feature type="region of interest" description="Disordered" evidence="1">
    <location>
        <begin position="49"/>
        <end position="70"/>
    </location>
</feature>
<sequence>MSAVPVPPSSQRWLLPVLVVVVSLMVGGGLLAREVYRLPESTPDAVIALPSSTARPAAEQPGPGTVELTPDAAAHPQHAVISQLLQTYFDAINSRDYDQWKTTVTRARIQAKPRASWLEDYDSTKDGSILVYRIDAVTATDLRVLVGFTSIQDPTAAPAELPDATCVHWKLGLPVALEQGHWRVDAVAGYTTPEMSRC</sequence>
<keyword evidence="4" id="KW-1185">Reference proteome</keyword>
<keyword evidence="2" id="KW-1133">Transmembrane helix</keyword>
<feature type="transmembrane region" description="Helical" evidence="2">
    <location>
        <begin position="13"/>
        <end position="32"/>
    </location>
</feature>
<evidence type="ECO:0000313" key="4">
    <source>
        <dbReference type="Proteomes" id="UP001500192"/>
    </source>
</evidence>
<evidence type="ECO:0000256" key="2">
    <source>
        <dbReference type="SAM" id="Phobius"/>
    </source>
</evidence>
<keyword evidence="2" id="KW-0812">Transmembrane</keyword>